<dbReference type="InterPro" id="IPR006665">
    <property type="entry name" value="OmpA-like"/>
</dbReference>
<dbReference type="RefSeq" id="WP_121457020.1">
    <property type="nucleotide sequence ID" value="NZ_RBXP01000011.1"/>
</dbReference>
<evidence type="ECO:0000256" key="6">
    <source>
        <dbReference type="SAM" id="SignalP"/>
    </source>
</evidence>
<dbReference type="AlphaFoldDB" id="A0A495WFL2"/>
<proteinExistence type="predicted"/>
<keyword evidence="2 4" id="KW-0472">Membrane</keyword>
<dbReference type="PROSITE" id="PS51257">
    <property type="entry name" value="PROKAR_LIPOPROTEIN"/>
    <property type="match status" value="1"/>
</dbReference>
<feature type="compositionally biased region" description="Basic and acidic residues" evidence="5">
    <location>
        <begin position="181"/>
        <end position="192"/>
    </location>
</feature>
<keyword evidence="6" id="KW-0732">Signal</keyword>
<dbReference type="Proteomes" id="UP000270626">
    <property type="component" value="Unassembled WGS sequence"/>
</dbReference>
<dbReference type="CDD" id="cd07185">
    <property type="entry name" value="OmpA_C-like"/>
    <property type="match status" value="1"/>
</dbReference>
<dbReference type="PRINTS" id="PR01023">
    <property type="entry name" value="NAFLGMOTY"/>
</dbReference>
<dbReference type="EMBL" id="RBXP01000011">
    <property type="protein sequence ID" value="RKT60492.1"/>
    <property type="molecule type" value="Genomic_DNA"/>
</dbReference>
<feature type="compositionally biased region" description="Basic and acidic residues" evidence="5">
    <location>
        <begin position="158"/>
        <end position="171"/>
    </location>
</feature>
<dbReference type="InterPro" id="IPR050330">
    <property type="entry name" value="Bact_OuterMem_StrucFunc"/>
</dbReference>
<keyword evidence="9" id="KW-1185">Reference proteome</keyword>
<dbReference type="InterPro" id="IPR006664">
    <property type="entry name" value="OMP_bac"/>
</dbReference>
<evidence type="ECO:0000256" key="5">
    <source>
        <dbReference type="SAM" id="MobiDB-lite"/>
    </source>
</evidence>
<sequence>MNKPLALLAVLLLAGCASERVVLLPSADGRPSGVVVRDAGGEQVLDQPYAATVRRLGSLRGYQSDAAEVEARYGQTLRAMPQRPVSYTLYFEPGGDKLTAASAAEFANIKRDIAARAAAEIMVIGHTDRVGAAAANDALSAKRAQAVREQLAGEGVPVEKMEVAGRGEREPLVPTADEVDEPRNRRVEISIR</sequence>
<protein>
    <submittedName>
        <fullName evidence="8">Outer membrane protein OmpA-like peptidoglycan-associated protein</fullName>
    </submittedName>
</protein>
<feature type="chain" id="PRO_5019820456" evidence="6">
    <location>
        <begin position="20"/>
        <end position="192"/>
    </location>
</feature>
<dbReference type="GO" id="GO:0009279">
    <property type="term" value="C:cell outer membrane"/>
    <property type="evidence" value="ECO:0007669"/>
    <property type="project" value="UniProtKB-SubCell"/>
</dbReference>
<evidence type="ECO:0000256" key="2">
    <source>
        <dbReference type="ARBA" id="ARBA00023136"/>
    </source>
</evidence>
<dbReference type="PANTHER" id="PTHR30329">
    <property type="entry name" value="STATOR ELEMENT OF FLAGELLAR MOTOR COMPLEX"/>
    <property type="match status" value="1"/>
</dbReference>
<name>A0A495WFL2_9RHOO</name>
<dbReference type="Pfam" id="PF00691">
    <property type="entry name" value="OmpA"/>
    <property type="match status" value="1"/>
</dbReference>
<comment type="caution">
    <text evidence="8">The sequence shown here is derived from an EMBL/GenBank/DDBJ whole genome shotgun (WGS) entry which is preliminary data.</text>
</comment>
<evidence type="ECO:0000256" key="1">
    <source>
        <dbReference type="ARBA" id="ARBA00004442"/>
    </source>
</evidence>
<dbReference type="InterPro" id="IPR036737">
    <property type="entry name" value="OmpA-like_sf"/>
</dbReference>
<organism evidence="8 9">
    <name type="scientific">Azonexus fungiphilus</name>
    <dbReference type="NCBI Taxonomy" id="146940"/>
    <lineage>
        <taxon>Bacteria</taxon>
        <taxon>Pseudomonadati</taxon>
        <taxon>Pseudomonadota</taxon>
        <taxon>Betaproteobacteria</taxon>
        <taxon>Rhodocyclales</taxon>
        <taxon>Azonexaceae</taxon>
        <taxon>Azonexus</taxon>
    </lineage>
</organism>
<reference evidence="8 9" key="1">
    <citation type="submission" date="2018-10" db="EMBL/GenBank/DDBJ databases">
        <title>Genomic Encyclopedia of Type Strains, Phase IV (KMG-IV): sequencing the most valuable type-strain genomes for metagenomic binning, comparative biology and taxonomic classification.</title>
        <authorList>
            <person name="Goeker M."/>
        </authorList>
    </citation>
    <scope>NUCLEOTIDE SEQUENCE [LARGE SCALE GENOMIC DNA]</scope>
    <source>
        <strain evidence="8 9">DSM 23841</strain>
    </source>
</reference>
<dbReference type="Gene3D" id="3.30.1330.60">
    <property type="entry name" value="OmpA-like domain"/>
    <property type="match status" value="1"/>
</dbReference>
<dbReference type="PROSITE" id="PS51123">
    <property type="entry name" value="OMPA_2"/>
    <property type="match status" value="1"/>
</dbReference>
<feature type="region of interest" description="Disordered" evidence="5">
    <location>
        <begin position="158"/>
        <end position="192"/>
    </location>
</feature>
<keyword evidence="3" id="KW-0998">Cell outer membrane</keyword>
<evidence type="ECO:0000313" key="9">
    <source>
        <dbReference type="Proteomes" id="UP000270626"/>
    </source>
</evidence>
<gene>
    <name evidence="8" type="ORF">DFR40_0626</name>
</gene>
<accession>A0A495WFL2</accession>
<feature type="signal peptide" evidence="6">
    <location>
        <begin position="1"/>
        <end position="19"/>
    </location>
</feature>
<evidence type="ECO:0000256" key="3">
    <source>
        <dbReference type="ARBA" id="ARBA00023237"/>
    </source>
</evidence>
<evidence type="ECO:0000259" key="7">
    <source>
        <dbReference type="PROSITE" id="PS51123"/>
    </source>
</evidence>
<dbReference type="OrthoDB" id="8586796at2"/>
<comment type="subcellular location">
    <subcellularLocation>
        <location evidence="1">Cell outer membrane</location>
    </subcellularLocation>
</comment>
<dbReference type="SUPFAM" id="SSF103088">
    <property type="entry name" value="OmpA-like"/>
    <property type="match status" value="1"/>
</dbReference>
<dbReference type="PANTHER" id="PTHR30329:SF21">
    <property type="entry name" value="LIPOPROTEIN YIAD-RELATED"/>
    <property type="match status" value="1"/>
</dbReference>
<feature type="domain" description="OmpA-like" evidence="7">
    <location>
        <begin position="78"/>
        <end position="192"/>
    </location>
</feature>
<dbReference type="PRINTS" id="PR01021">
    <property type="entry name" value="OMPADOMAIN"/>
</dbReference>
<evidence type="ECO:0000313" key="8">
    <source>
        <dbReference type="EMBL" id="RKT60492.1"/>
    </source>
</evidence>
<evidence type="ECO:0000256" key="4">
    <source>
        <dbReference type="PROSITE-ProRule" id="PRU00473"/>
    </source>
</evidence>